<sequence>MDSGWLAVWPIGAFILGGVATQWTGWLNHRRLRAEKAADGIAVQQQRREEFELAHLVEVNQLLRRATEAVRQLDTTFSLYGKRKQDETLTSEHQQELADALEGFRGAVDAVDAQLGFVLADEVREAAGAARDALDAAFARIVTDESVSWRPFEVVMANAYERLSARVREIYAGQPSLPTRFGSASRA</sequence>
<keyword evidence="3" id="KW-1185">Reference proteome</keyword>
<evidence type="ECO:0008006" key="4">
    <source>
        <dbReference type="Google" id="ProtNLM"/>
    </source>
</evidence>
<keyword evidence="1" id="KW-0812">Transmembrane</keyword>
<evidence type="ECO:0000313" key="3">
    <source>
        <dbReference type="Proteomes" id="UP001601976"/>
    </source>
</evidence>
<evidence type="ECO:0000313" key="2">
    <source>
        <dbReference type="EMBL" id="MFF3337997.1"/>
    </source>
</evidence>
<keyword evidence="1" id="KW-0472">Membrane</keyword>
<feature type="transmembrane region" description="Helical" evidence="1">
    <location>
        <begin position="6"/>
        <end position="26"/>
    </location>
</feature>
<keyword evidence="1" id="KW-1133">Transmembrane helix</keyword>
<reference evidence="2 3" key="1">
    <citation type="submission" date="2024-10" db="EMBL/GenBank/DDBJ databases">
        <title>The Natural Products Discovery Center: Release of the First 8490 Sequenced Strains for Exploring Actinobacteria Biosynthetic Diversity.</title>
        <authorList>
            <person name="Kalkreuter E."/>
            <person name="Kautsar S.A."/>
            <person name="Yang D."/>
            <person name="Bader C.D."/>
            <person name="Teijaro C.N."/>
            <person name="Fluegel L."/>
            <person name="Davis C.M."/>
            <person name="Simpson J.R."/>
            <person name="Lauterbach L."/>
            <person name="Steele A.D."/>
            <person name="Gui C."/>
            <person name="Meng S."/>
            <person name="Li G."/>
            <person name="Viehrig K."/>
            <person name="Ye F."/>
            <person name="Su P."/>
            <person name="Kiefer A.F."/>
            <person name="Nichols A."/>
            <person name="Cepeda A.J."/>
            <person name="Yan W."/>
            <person name="Fan B."/>
            <person name="Jiang Y."/>
            <person name="Adhikari A."/>
            <person name="Zheng C.-J."/>
            <person name="Schuster L."/>
            <person name="Cowan T.M."/>
            <person name="Smanski M.J."/>
            <person name="Chevrette M.G."/>
            <person name="De Carvalho L.P.S."/>
            <person name="Shen B."/>
        </authorList>
    </citation>
    <scope>NUCLEOTIDE SEQUENCE [LARGE SCALE GENOMIC DNA]</scope>
    <source>
        <strain evidence="2 3">NPDC003029</strain>
    </source>
</reference>
<dbReference type="RefSeq" id="WP_387893928.1">
    <property type="nucleotide sequence ID" value="NZ_JBIAPK010000001.1"/>
</dbReference>
<dbReference type="EMBL" id="JBIAPK010000001">
    <property type="protein sequence ID" value="MFF3337997.1"/>
    <property type="molecule type" value="Genomic_DNA"/>
</dbReference>
<evidence type="ECO:0000256" key="1">
    <source>
        <dbReference type="SAM" id="Phobius"/>
    </source>
</evidence>
<gene>
    <name evidence="2" type="ORF">ACFYWW_04545</name>
</gene>
<protein>
    <recommendedName>
        <fullName evidence="4">Secreted protein</fullName>
    </recommendedName>
</protein>
<accession>A0ABW6RBH1</accession>
<dbReference type="Proteomes" id="UP001601976">
    <property type="component" value="Unassembled WGS sequence"/>
</dbReference>
<name>A0ABW6RBH1_9ACTN</name>
<comment type="caution">
    <text evidence="2">The sequence shown here is derived from an EMBL/GenBank/DDBJ whole genome shotgun (WGS) entry which is preliminary data.</text>
</comment>
<organism evidence="2 3">
    <name type="scientific">Streptomyces flavidovirens</name>
    <dbReference type="NCBI Taxonomy" id="67298"/>
    <lineage>
        <taxon>Bacteria</taxon>
        <taxon>Bacillati</taxon>
        <taxon>Actinomycetota</taxon>
        <taxon>Actinomycetes</taxon>
        <taxon>Kitasatosporales</taxon>
        <taxon>Streptomycetaceae</taxon>
        <taxon>Streptomyces</taxon>
    </lineage>
</organism>
<proteinExistence type="predicted"/>